<sequence>MGSGTFYNKQACVPRSIRSTKFPYVIICSTSGLEKLCFGHKDHKDRLLFCNDARRRVCFNQGLSICKIPNFNEPKIRRRRIADLSETDVPRKPDVNCQNCEVDIKMFVREGEENATPKILINITDIDPVDVRMDDPDDDNDNDSELPEHNDPTDEQAAGFLVPRIPVAVTRPSPSQCP</sequence>
<name>A0A8X6XM19_9ARAC</name>
<evidence type="ECO:0000256" key="1">
    <source>
        <dbReference type="SAM" id="MobiDB-lite"/>
    </source>
</evidence>
<accession>A0A8X6XM19</accession>
<dbReference type="EMBL" id="BMAV01010188">
    <property type="protein sequence ID" value="GFY55107.1"/>
    <property type="molecule type" value="Genomic_DNA"/>
</dbReference>
<protein>
    <submittedName>
        <fullName evidence="2">Uncharacterized protein</fullName>
    </submittedName>
</protein>
<gene>
    <name evidence="2" type="primary">NCL1_14891</name>
    <name evidence="2" type="ORF">TNIN_256361</name>
</gene>
<evidence type="ECO:0000313" key="3">
    <source>
        <dbReference type="Proteomes" id="UP000886998"/>
    </source>
</evidence>
<dbReference type="Proteomes" id="UP000886998">
    <property type="component" value="Unassembled WGS sequence"/>
</dbReference>
<dbReference type="OrthoDB" id="6437688at2759"/>
<organism evidence="2 3">
    <name type="scientific">Trichonephila inaurata madagascariensis</name>
    <dbReference type="NCBI Taxonomy" id="2747483"/>
    <lineage>
        <taxon>Eukaryota</taxon>
        <taxon>Metazoa</taxon>
        <taxon>Ecdysozoa</taxon>
        <taxon>Arthropoda</taxon>
        <taxon>Chelicerata</taxon>
        <taxon>Arachnida</taxon>
        <taxon>Araneae</taxon>
        <taxon>Araneomorphae</taxon>
        <taxon>Entelegynae</taxon>
        <taxon>Araneoidea</taxon>
        <taxon>Nephilidae</taxon>
        <taxon>Trichonephila</taxon>
        <taxon>Trichonephila inaurata</taxon>
    </lineage>
</organism>
<feature type="compositionally biased region" description="Acidic residues" evidence="1">
    <location>
        <begin position="135"/>
        <end position="145"/>
    </location>
</feature>
<comment type="caution">
    <text evidence="2">The sequence shown here is derived from an EMBL/GenBank/DDBJ whole genome shotgun (WGS) entry which is preliminary data.</text>
</comment>
<feature type="region of interest" description="Disordered" evidence="1">
    <location>
        <begin position="129"/>
        <end position="161"/>
    </location>
</feature>
<evidence type="ECO:0000313" key="2">
    <source>
        <dbReference type="EMBL" id="GFY55107.1"/>
    </source>
</evidence>
<keyword evidence="3" id="KW-1185">Reference proteome</keyword>
<proteinExistence type="predicted"/>
<dbReference type="AlphaFoldDB" id="A0A8X6XM19"/>
<reference evidence="2" key="1">
    <citation type="submission" date="2020-08" db="EMBL/GenBank/DDBJ databases">
        <title>Multicomponent nature underlies the extraordinary mechanical properties of spider dragline silk.</title>
        <authorList>
            <person name="Kono N."/>
            <person name="Nakamura H."/>
            <person name="Mori M."/>
            <person name="Yoshida Y."/>
            <person name="Ohtoshi R."/>
            <person name="Malay A.D."/>
            <person name="Moran D.A.P."/>
            <person name="Tomita M."/>
            <person name="Numata K."/>
            <person name="Arakawa K."/>
        </authorList>
    </citation>
    <scope>NUCLEOTIDE SEQUENCE</scope>
</reference>